<comment type="caution">
    <text evidence="3">The sequence shown here is derived from an EMBL/GenBank/DDBJ whole genome shotgun (WGS) entry which is preliminary data.</text>
</comment>
<dbReference type="EMBL" id="BRVO01000001">
    <property type="protein sequence ID" value="GLB48103.1"/>
    <property type="molecule type" value="Genomic_DNA"/>
</dbReference>
<dbReference type="Proteomes" id="UP001143543">
    <property type="component" value="Unassembled WGS sequence"/>
</dbReference>
<evidence type="ECO:0000313" key="3">
    <source>
        <dbReference type="EMBL" id="GLB48103.1"/>
    </source>
</evidence>
<reference evidence="3" key="1">
    <citation type="submission" date="2022-07" db="EMBL/GenBank/DDBJ databases">
        <title>Taxonomy of Novel Oxalotrophic and Methylotrophic Bacteria.</title>
        <authorList>
            <person name="Sahin N."/>
            <person name="Tani A."/>
        </authorList>
    </citation>
    <scope>NUCLEOTIDE SEQUENCE</scope>
    <source>
        <strain evidence="3">Y10</strain>
    </source>
</reference>
<dbReference type="Pfam" id="PF14125">
    <property type="entry name" value="DUF4292"/>
    <property type="match status" value="1"/>
</dbReference>
<evidence type="ECO:0000313" key="4">
    <source>
        <dbReference type="Proteomes" id="UP001143543"/>
    </source>
</evidence>
<organism evidence="3 4">
    <name type="scientific">Neptunitalea lumnitzerae</name>
    <dbReference type="NCBI Taxonomy" id="2965509"/>
    <lineage>
        <taxon>Bacteria</taxon>
        <taxon>Pseudomonadati</taxon>
        <taxon>Bacteroidota</taxon>
        <taxon>Flavobacteriia</taxon>
        <taxon>Flavobacteriales</taxon>
        <taxon>Flavobacteriaceae</taxon>
        <taxon>Neptunitalea</taxon>
    </lineage>
</organism>
<dbReference type="InterPro" id="IPR029046">
    <property type="entry name" value="LolA/LolB/LppX"/>
</dbReference>
<dbReference type="Gene3D" id="2.50.20.10">
    <property type="entry name" value="Lipoprotein localisation LolA/LolB/LppX"/>
    <property type="match status" value="1"/>
</dbReference>
<dbReference type="RefSeq" id="WP_281763760.1">
    <property type="nucleotide sequence ID" value="NZ_BRVO01000001.1"/>
</dbReference>
<evidence type="ECO:0000256" key="2">
    <source>
        <dbReference type="SAM" id="SignalP"/>
    </source>
</evidence>
<accession>A0ABQ5MFC1</accession>
<keyword evidence="1 2" id="KW-0732">Signal</keyword>
<dbReference type="PROSITE" id="PS51257">
    <property type="entry name" value="PROKAR_LIPOPROTEIN"/>
    <property type="match status" value="1"/>
</dbReference>
<name>A0ABQ5MFC1_9FLAO</name>
<dbReference type="SUPFAM" id="SSF89392">
    <property type="entry name" value="Prokaryotic lipoproteins and lipoprotein localization factors"/>
    <property type="match status" value="1"/>
</dbReference>
<feature type="signal peptide" evidence="2">
    <location>
        <begin position="1"/>
        <end position="18"/>
    </location>
</feature>
<evidence type="ECO:0000256" key="1">
    <source>
        <dbReference type="ARBA" id="ARBA00022729"/>
    </source>
</evidence>
<dbReference type="InterPro" id="IPR025634">
    <property type="entry name" value="DUF4292"/>
</dbReference>
<keyword evidence="4" id="KW-1185">Reference proteome</keyword>
<proteinExistence type="predicted"/>
<protein>
    <recommendedName>
        <fullName evidence="5">Deoxyuridine 5'-triphosphate nucleotidohydrolase</fullName>
    </recommendedName>
</protein>
<evidence type="ECO:0008006" key="5">
    <source>
        <dbReference type="Google" id="ProtNLM"/>
    </source>
</evidence>
<feature type="chain" id="PRO_5045669579" description="Deoxyuridine 5'-triphosphate nucleotidohydrolase" evidence="2">
    <location>
        <begin position="19"/>
        <end position="258"/>
    </location>
</feature>
<sequence>MKLLYKGILIAVMTVVVASCASKKVIGEGTANTGYAAKKIIKNHYINELEFTTIKGKVDVKYKDEHASNSFSLNLRMEKDKAIWLSAFFGVVKAYITPEGVSFYNKLEGTYFEGDFAYISDLLGTEIDFEKLQNVLLGQAIVDLKQEKYNNSVVENRYQLKPEDPMGPFKLLFQLEPIYYKMSLQEVSQPSENRVSSISYTSYQNIDGQAFPDEIAVSVDGPEGKSDIEIEYKNIEFNKKVTFPYNVPNGYKQITLEK</sequence>
<gene>
    <name evidence="3" type="ORF">Y10_04710</name>
</gene>